<comment type="caution">
    <text evidence="1">The sequence shown here is derived from an EMBL/GenBank/DDBJ whole genome shotgun (WGS) entry which is preliminary data.</text>
</comment>
<organism evidence="1 2">
    <name type="scientific">Daphnia magna</name>
    <dbReference type="NCBI Taxonomy" id="35525"/>
    <lineage>
        <taxon>Eukaryota</taxon>
        <taxon>Metazoa</taxon>
        <taxon>Ecdysozoa</taxon>
        <taxon>Arthropoda</taxon>
        <taxon>Crustacea</taxon>
        <taxon>Branchiopoda</taxon>
        <taxon>Diplostraca</taxon>
        <taxon>Cladocera</taxon>
        <taxon>Anomopoda</taxon>
        <taxon>Daphniidae</taxon>
        <taxon>Daphnia</taxon>
    </lineage>
</organism>
<reference evidence="1 2" key="1">
    <citation type="submission" date="2016-03" db="EMBL/GenBank/DDBJ databases">
        <title>EvidentialGene: Evidence-directed Construction of Genes on Genomes.</title>
        <authorList>
            <person name="Gilbert D.G."/>
            <person name="Choi J.-H."/>
            <person name="Mockaitis K."/>
            <person name="Colbourne J."/>
            <person name="Pfrender M."/>
        </authorList>
    </citation>
    <scope>NUCLEOTIDE SEQUENCE [LARGE SCALE GENOMIC DNA]</scope>
    <source>
        <strain evidence="1 2">Xinb3</strain>
        <tissue evidence="1">Complete organism</tissue>
    </source>
</reference>
<keyword evidence="2" id="KW-1185">Reference proteome</keyword>
<evidence type="ECO:0000313" key="1">
    <source>
        <dbReference type="EMBL" id="KZR95737.1"/>
    </source>
</evidence>
<accession>A0A164DFU6</accession>
<gene>
    <name evidence="1" type="ORF">APZ42_010331</name>
</gene>
<name>A0A164DFU6_9CRUS</name>
<dbReference type="Proteomes" id="UP000076858">
    <property type="component" value="Unassembled WGS sequence"/>
</dbReference>
<evidence type="ECO:0000313" key="2">
    <source>
        <dbReference type="Proteomes" id="UP000076858"/>
    </source>
</evidence>
<proteinExistence type="predicted"/>
<protein>
    <submittedName>
        <fullName evidence="1">Uncharacterized protein</fullName>
    </submittedName>
</protein>
<dbReference type="EMBL" id="LRGB01027380">
    <property type="protein sequence ID" value="KZR95737.1"/>
    <property type="molecule type" value="Genomic_DNA"/>
</dbReference>
<dbReference type="AlphaFoldDB" id="A0A164DFU6"/>
<sequence length="46" mass="5588">MDCPIIQIPVVLHGRQRNIKRALAKRIVVRNSSVRKRRRRKTQRPW</sequence>